<dbReference type="AlphaFoldDB" id="W0RL80"/>
<sequence length="206" mass="22380">MRHTSFVRARHAPLLAAAVVALGACNNKRVARIDPTSVTDLSGRWNDTDSRLVAGALVQQALAAPWAERAAAARGGRPPAVIVGAFTNHTMEHIPVATFTRDVEAALLGSGTVTVVASASERQEVRAERADQQQYAAADTRAGLVKEQGAQYVLKGDVQAIEDAEGRERVVYYQIDATLVDLESNAKVWVGQHKIKKYIDRRRIGW</sequence>
<dbReference type="Proteomes" id="UP000019151">
    <property type="component" value="Chromosome"/>
</dbReference>
<dbReference type="HOGENOM" id="CLU_114013_1_0_0"/>
<keyword evidence="2" id="KW-1185">Reference proteome</keyword>
<dbReference type="EMBL" id="CP007128">
    <property type="protein sequence ID" value="AHG91531.1"/>
    <property type="molecule type" value="Genomic_DNA"/>
</dbReference>
<protein>
    <submittedName>
        <fullName evidence="1">Putative conserved lipoprotein, UCP02722</fullName>
    </submittedName>
</protein>
<accession>W0RL80</accession>
<gene>
    <name evidence="1" type="ORF">J421_3994</name>
</gene>
<dbReference type="PATRIC" id="fig|861299.3.peg.4050"/>
<dbReference type="OrthoDB" id="9803653at2"/>
<organism evidence="1 2">
    <name type="scientific">Gemmatirosa kalamazoonensis</name>
    <dbReference type="NCBI Taxonomy" id="861299"/>
    <lineage>
        <taxon>Bacteria</taxon>
        <taxon>Pseudomonadati</taxon>
        <taxon>Gemmatimonadota</taxon>
        <taxon>Gemmatimonadia</taxon>
        <taxon>Gemmatimonadales</taxon>
        <taxon>Gemmatimonadaceae</taxon>
        <taxon>Gemmatirosa</taxon>
    </lineage>
</organism>
<evidence type="ECO:0000313" key="1">
    <source>
        <dbReference type="EMBL" id="AHG91531.1"/>
    </source>
</evidence>
<dbReference type="InterPro" id="IPR014094">
    <property type="entry name" value="LpoB"/>
</dbReference>
<dbReference type="Pfam" id="PF13036">
    <property type="entry name" value="LpoB"/>
    <property type="match status" value="1"/>
</dbReference>
<keyword evidence="1" id="KW-0449">Lipoprotein</keyword>
<dbReference type="RefSeq" id="WP_025412979.1">
    <property type="nucleotide sequence ID" value="NZ_CP007128.1"/>
</dbReference>
<dbReference type="Gene3D" id="3.40.50.10610">
    <property type="entry name" value="ABC-type transport auxiliary lipoprotein component"/>
    <property type="match status" value="1"/>
</dbReference>
<proteinExistence type="predicted"/>
<reference evidence="1 2" key="1">
    <citation type="journal article" date="2014" name="Genome Announc.">
        <title>Genome Sequence and Methylome of Soil Bacterium Gemmatirosa kalamazoonensis KBS708T, a Member of the Rarely Cultivated Gemmatimonadetes Phylum.</title>
        <authorList>
            <person name="Debruyn J.M."/>
            <person name="Radosevich M."/>
            <person name="Wommack K.E."/>
            <person name="Polson S.W."/>
            <person name="Hauser L.J."/>
            <person name="Fawaz M.N."/>
            <person name="Korlach J."/>
            <person name="Tsai Y.C."/>
        </authorList>
    </citation>
    <scope>NUCLEOTIDE SEQUENCE [LARGE SCALE GENOMIC DNA]</scope>
    <source>
        <strain evidence="1 2">KBS708</strain>
    </source>
</reference>
<dbReference type="InParanoid" id="W0RL80"/>
<name>W0RL80_9BACT</name>
<dbReference type="KEGG" id="gba:J421_3994"/>
<dbReference type="eggNOG" id="COG3417">
    <property type="taxonomic scope" value="Bacteria"/>
</dbReference>
<dbReference type="STRING" id="861299.J421_3994"/>
<evidence type="ECO:0000313" key="2">
    <source>
        <dbReference type="Proteomes" id="UP000019151"/>
    </source>
</evidence>
<dbReference type="PROSITE" id="PS51257">
    <property type="entry name" value="PROKAR_LIPOPROTEIN"/>
    <property type="match status" value="1"/>
</dbReference>